<keyword evidence="5" id="KW-0998">Cell outer membrane</keyword>
<sequence length="768" mass="87423">MRRRIDITYLWLVVIAALAVSVTSCSTTRRLGADDVLYTGVKKIDIVPSEGEKVPSGVAEEVKNAVNVRPNNILSWLSPYYRYPFPLGLWVYNNWSNPPKGFKHWLYEKLVEEPVLISDVRPHLRTRMIENNLDDAGYFRGTASYELLYSKKNKKKAQIIYTVHTGPAYLLDSIEYLPDTCHLYHKIDSVAMSSTYFRKGMRYSTDSLSIERNRITNVLRDQGYYFFRPEYIEYLADSTITPQRIALRLTVARNIPKFALQRYRTGNVTVFISRNDGGGTPDTTVTRRGTVIQMMPSRLRKGLIPGCVTFRKNRIFAVSEMNRTQSYLSRLGIFNYINIDAFPDTTSAEPRLDVVIQCTFDKPLEASIEANVSSKSNSYLGPGLSLWVTNRNLFGGGEQLRVGLTGSYEWQTGHDRSSVFNSYEVGINSSLSFPRMLAPRFFPLSRRNLNWTRFTLNADLLNRPHYFNMAQFSASMNYDWQTRKYFSYTFTPLKLSYVKLLRTTSEFDSIMAANPAVAVSFRDQFIPQMGFTMIYDRVMNRDNLLNVQATVQEAGNICWGIWRLAGVKGEKRLFGMPFSQFIKGTAQIVYSRRIKGEHWFVARMFGGVAHAYGNGHEVPYSEQFYVGGANSVRAFTVRSIGPGSYHPDKDDVNSNFDETGTFKFECNAEYRFPIFGPVHGAFFLDAGNVWLLKNDPNRPGGKLEGRTFFRDLAVGTGVGLRFDISMLVIRGDLGIGIHAPYDTGHGGYYNMESFKKSLAFHLAIGYPF</sequence>
<evidence type="ECO:0000259" key="6">
    <source>
        <dbReference type="Pfam" id="PF01103"/>
    </source>
</evidence>
<dbReference type="Pfam" id="PF01103">
    <property type="entry name" value="Omp85"/>
    <property type="match status" value="1"/>
</dbReference>
<dbReference type="OrthoDB" id="9814535at2"/>
<gene>
    <name evidence="7" type="ORF">E7746_11545</name>
</gene>
<evidence type="ECO:0000256" key="3">
    <source>
        <dbReference type="ARBA" id="ARBA00022729"/>
    </source>
</evidence>
<evidence type="ECO:0000256" key="4">
    <source>
        <dbReference type="ARBA" id="ARBA00023136"/>
    </source>
</evidence>
<dbReference type="Proteomes" id="UP000297031">
    <property type="component" value="Chromosome"/>
</dbReference>
<dbReference type="PROSITE" id="PS51257">
    <property type="entry name" value="PROKAR_LIPOPROTEIN"/>
    <property type="match status" value="1"/>
</dbReference>
<accession>A0A4P7VS88</accession>
<keyword evidence="4" id="KW-0472">Membrane</keyword>
<dbReference type="PANTHER" id="PTHR12815:SF47">
    <property type="entry name" value="TRANSLOCATION AND ASSEMBLY MODULE SUBUNIT TAMA"/>
    <property type="match status" value="1"/>
</dbReference>
<organism evidence="7 8">
    <name type="scientific">Muribaculum gordoncarteri</name>
    <dbReference type="NCBI Taxonomy" id="2530390"/>
    <lineage>
        <taxon>Bacteria</taxon>
        <taxon>Pseudomonadati</taxon>
        <taxon>Bacteroidota</taxon>
        <taxon>Bacteroidia</taxon>
        <taxon>Bacteroidales</taxon>
        <taxon>Muribaculaceae</taxon>
        <taxon>Muribaculum</taxon>
    </lineage>
</organism>
<feature type="domain" description="Bacterial surface antigen (D15)" evidence="6">
    <location>
        <begin position="392"/>
        <end position="756"/>
    </location>
</feature>
<keyword evidence="3" id="KW-0732">Signal</keyword>
<dbReference type="GO" id="GO:0019867">
    <property type="term" value="C:outer membrane"/>
    <property type="evidence" value="ECO:0007669"/>
    <property type="project" value="InterPro"/>
</dbReference>
<dbReference type="EMBL" id="CP039393">
    <property type="protein sequence ID" value="QCD37095.1"/>
    <property type="molecule type" value="Genomic_DNA"/>
</dbReference>
<name>A0A4P7VS88_9BACT</name>
<dbReference type="KEGG" id="mgod:E7746_11545"/>
<protein>
    <recommendedName>
        <fullName evidence="6">Bacterial surface antigen (D15) domain-containing protein</fullName>
    </recommendedName>
</protein>
<dbReference type="Gene3D" id="2.40.160.50">
    <property type="entry name" value="membrane protein fhac: a member of the omp85/tpsb transporter family"/>
    <property type="match status" value="1"/>
</dbReference>
<evidence type="ECO:0000256" key="1">
    <source>
        <dbReference type="ARBA" id="ARBA00004370"/>
    </source>
</evidence>
<comment type="subcellular location">
    <subcellularLocation>
        <location evidence="1">Membrane</location>
    </subcellularLocation>
</comment>
<reference evidence="7 8" key="1">
    <citation type="submission" date="2019-02" db="EMBL/GenBank/DDBJ databases">
        <title>Isolation and identification of novel species under the genus Muribaculum.</title>
        <authorList>
            <person name="Miyake S."/>
            <person name="Ding Y."/>
            <person name="Low A."/>
            <person name="Soh M."/>
            <person name="Seedorf H."/>
        </authorList>
    </citation>
    <scope>NUCLEOTIDE SEQUENCE [LARGE SCALE GENOMIC DNA]</scope>
    <source>
        <strain evidence="7 8">TLL-A4</strain>
    </source>
</reference>
<dbReference type="PANTHER" id="PTHR12815">
    <property type="entry name" value="SORTING AND ASSEMBLY MACHINERY SAMM50 PROTEIN FAMILY MEMBER"/>
    <property type="match status" value="1"/>
</dbReference>
<dbReference type="AlphaFoldDB" id="A0A4P7VS88"/>
<dbReference type="InterPro" id="IPR039910">
    <property type="entry name" value="D15-like"/>
</dbReference>
<dbReference type="InterPro" id="IPR000184">
    <property type="entry name" value="Bac_surfAg_D15"/>
</dbReference>
<keyword evidence="8" id="KW-1185">Reference proteome</keyword>
<keyword evidence="2" id="KW-0812">Transmembrane</keyword>
<proteinExistence type="predicted"/>
<evidence type="ECO:0000313" key="7">
    <source>
        <dbReference type="EMBL" id="QCD37095.1"/>
    </source>
</evidence>
<evidence type="ECO:0000256" key="2">
    <source>
        <dbReference type="ARBA" id="ARBA00022692"/>
    </source>
</evidence>
<evidence type="ECO:0000256" key="5">
    <source>
        <dbReference type="ARBA" id="ARBA00023237"/>
    </source>
</evidence>
<evidence type="ECO:0000313" key="8">
    <source>
        <dbReference type="Proteomes" id="UP000297031"/>
    </source>
</evidence>